<gene>
    <name evidence="1" type="ORF">BZM27_12745</name>
</gene>
<comment type="caution">
    <text evidence="1">The sequence shown here is derived from an EMBL/GenBank/DDBJ whole genome shotgun (WGS) entry which is preliminary data.</text>
</comment>
<reference evidence="1 2" key="1">
    <citation type="submission" date="2017-02" db="EMBL/GenBank/DDBJ databases">
        <title>Paraburkholderia sophoroidis sp. nov. and Paraburkholderia steynii sp. nov. rhizobial symbionts of the fynbos legume Hypocalyptus sophoroides.</title>
        <authorList>
            <person name="Steenkamp E.T."/>
            <person name="Beukes C.W."/>
            <person name="Van Zyl E."/>
            <person name="Avontuur J."/>
            <person name="Chan W.Y."/>
            <person name="Hassen A."/>
            <person name="Palmer M."/>
            <person name="Mthombeni L."/>
            <person name="Phalane F."/>
            <person name="Sereme K."/>
            <person name="Venter S.N."/>
        </authorList>
    </citation>
    <scope>NUCLEOTIDE SEQUENCE [LARGE SCALE GENOMIC DNA]</scope>
    <source>
        <strain evidence="1 2">HC1.1ba</strain>
    </source>
</reference>
<dbReference type="Proteomes" id="UP000294200">
    <property type="component" value="Unassembled WGS sequence"/>
</dbReference>
<protein>
    <submittedName>
        <fullName evidence="1">Uncharacterized protein</fullName>
    </submittedName>
</protein>
<evidence type="ECO:0000313" key="1">
    <source>
        <dbReference type="EMBL" id="TCG08401.1"/>
    </source>
</evidence>
<organism evidence="1 2">
    <name type="scientific">Paraburkholderia steynii</name>
    <dbReference type="NCBI Taxonomy" id="1245441"/>
    <lineage>
        <taxon>Bacteria</taxon>
        <taxon>Pseudomonadati</taxon>
        <taxon>Pseudomonadota</taxon>
        <taxon>Betaproteobacteria</taxon>
        <taxon>Burkholderiales</taxon>
        <taxon>Burkholderiaceae</taxon>
        <taxon>Paraburkholderia</taxon>
    </lineage>
</organism>
<keyword evidence="2" id="KW-1185">Reference proteome</keyword>
<name>A0A4R0XPD5_9BURK</name>
<dbReference type="AlphaFoldDB" id="A0A4R0XPD5"/>
<sequence length="89" mass="9786">MDRIYPYKGYTIRVTVEPHTEPALRGVMMRETGFASVVEVFRADATVPGFSPVRLTDADGRWFGAEADALMGGFSAGQRMVEDLLKSAD</sequence>
<proteinExistence type="predicted"/>
<accession>A0A4R0XPD5</accession>
<dbReference type="EMBL" id="MWML01000036">
    <property type="protein sequence ID" value="TCG08401.1"/>
    <property type="molecule type" value="Genomic_DNA"/>
</dbReference>
<evidence type="ECO:0000313" key="2">
    <source>
        <dbReference type="Proteomes" id="UP000294200"/>
    </source>
</evidence>